<evidence type="ECO:0000259" key="1">
    <source>
        <dbReference type="Pfam" id="PF03184"/>
    </source>
</evidence>
<evidence type="ECO:0000313" key="2">
    <source>
        <dbReference type="EMBL" id="KAG2887882.1"/>
    </source>
</evidence>
<protein>
    <recommendedName>
        <fullName evidence="1">DDE-1 domain-containing protein</fullName>
    </recommendedName>
</protein>
<accession>A0A8T1AVS5</accession>
<dbReference type="Proteomes" id="UP000774804">
    <property type="component" value="Unassembled WGS sequence"/>
</dbReference>
<dbReference type="Pfam" id="PF03184">
    <property type="entry name" value="DDE_1"/>
    <property type="match status" value="1"/>
</dbReference>
<dbReference type="AlphaFoldDB" id="A0A8T1AVS5"/>
<evidence type="ECO:0000313" key="3">
    <source>
        <dbReference type="Proteomes" id="UP000774804"/>
    </source>
</evidence>
<dbReference type="GO" id="GO:0003676">
    <property type="term" value="F:nucleic acid binding"/>
    <property type="evidence" value="ECO:0007669"/>
    <property type="project" value="InterPro"/>
</dbReference>
<sequence>MMKWIEEVWTPTADGCRMLMLDSLRVHKMESVKQHLEDTCCTKVQYVPLGITGLSQLTDVSVMRSFESNIQDLYREWHRDHELSKKANQRRLLLSHIIVGPRDANGIFRTYLLPLPQDAVVDK</sequence>
<proteinExistence type="predicted"/>
<comment type="caution">
    <text evidence="2">The sequence shown here is derived from an EMBL/GenBank/DDBJ whole genome shotgun (WGS) entry which is preliminary data.</text>
</comment>
<dbReference type="VEuPathDB" id="FungiDB:PC110_g7287"/>
<feature type="domain" description="DDE-1" evidence="1">
    <location>
        <begin position="1"/>
        <end position="92"/>
    </location>
</feature>
<gene>
    <name evidence="2" type="ORF">PC115_g20225</name>
</gene>
<name>A0A8T1AVS5_9STRA</name>
<dbReference type="InterPro" id="IPR004875">
    <property type="entry name" value="DDE_SF_endonuclease_dom"/>
</dbReference>
<dbReference type="EMBL" id="RCMI01001247">
    <property type="protein sequence ID" value="KAG2887882.1"/>
    <property type="molecule type" value="Genomic_DNA"/>
</dbReference>
<organism evidence="2 3">
    <name type="scientific">Phytophthora cactorum</name>
    <dbReference type="NCBI Taxonomy" id="29920"/>
    <lineage>
        <taxon>Eukaryota</taxon>
        <taxon>Sar</taxon>
        <taxon>Stramenopiles</taxon>
        <taxon>Oomycota</taxon>
        <taxon>Peronosporomycetes</taxon>
        <taxon>Peronosporales</taxon>
        <taxon>Peronosporaceae</taxon>
        <taxon>Phytophthora</taxon>
    </lineage>
</organism>
<reference evidence="2" key="1">
    <citation type="submission" date="2018-10" db="EMBL/GenBank/DDBJ databases">
        <title>Effector identification in a new, highly contiguous assembly of the strawberry crown rot pathogen Phytophthora cactorum.</title>
        <authorList>
            <person name="Armitage A.D."/>
            <person name="Nellist C.F."/>
            <person name="Bates H."/>
            <person name="Vickerstaff R.J."/>
            <person name="Harrison R.J."/>
        </authorList>
    </citation>
    <scope>NUCLEOTIDE SEQUENCE</scope>
    <source>
        <strain evidence="2">4032</strain>
    </source>
</reference>